<dbReference type="AlphaFoldDB" id="A0A8J6Y8B4"/>
<evidence type="ECO:0000313" key="3">
    <source>
        <dbReference type="EMBL" id="MBD3870299.1"/>
    </source>
</evidence>
<dbReference type="SUPFAM" id="SSF56235">
    <property type="entry name" value="N-terminal nucleophile aminohydrolases (Ntn hydrolases)"/>
    <property type="match status" value="1"/>
</dbReference>
<dbReference type="InterPro" id="IPR019734">
    <property type="entry name" value="TPR_rpt"/>
</dbReference>
<dbReference type="Gene3D" id="3.60.20.10">
    <property type="entry name" value="Glutamine Phosphoribosylpyrophosphate, subunit 1, domain 1"/>
    <property type="match status" value="1"/>
</dbReference>
<dbReference type="PANTHER" id="PTHR39328">
    <property type="entry name" value="BLL2871 PROTEIN"/>
    <property type="match status" value="1"/>
</dbReference>
<evidence type="ECO:0000313" key="4">
    <source>
        <dbReference type="Proteomes" id="UP000598633"/>
    </source>
</evidence>
<keyword evidence="2" id="KW-0732">Signal</keyword>
<evidence type="ECO:0000256" key="2">
    <source>
        <dbReference type="SAM" id="SignalP"/>
    </source>
</evidence>
<dbReference type="SUPFAM" id="SSF48452">
    <property type="entry name" value="TPR-like"/>
    <property type="match status" value="1"/>
</dbReference>
<sequence>MRRILFALIVLAITVPAAAIERPVHTYSIVARDAATGEMGVAVQSHWFSVGSIVSWAEAGVGAIATQSFVDPAYGPRGLDLMKSGLSAEQALEALMLVDEGRDVRQVAFIDVQGRVAAHTGASCIEAADHHVGEGYSVQANMMLNDNVVPAMSKAFESTGGDLADRLMAALEAAQAAGGDIRGKQSAAILIVKEESTGRPWADRVLELRIEDHPTPITELKRLLRVHRAYEHMNAGDVAVELNDLERAMAEYGLAAELLPDNVEVQYWAAVTLATSGNIDQALPMFRSIFAADSNWIELTKRLYKPGIIPDTPEGHALVEKIVAEGK</sequence>
<dbReference type="EMBL" id="JACXWA010000053">
    <property type="protein sequence ID" value="MBD3870299.1"/>
    <property type="molecule type" value="Genomic_DNA"/>
</dbReference>
<feature type="chain" id="PRO_5035229789" evidence="2">
    <location>
        <begin position="20"/>
        <end position="327"/>
    </location>
</feature>
<accession>A0A8J6Y8B4</accession>
<dbReference type="InterPro" id="IPR029055">
    <property type="entry name" value="Ntn_hydrolases_N"/>
</dbReference>
<proteinExistence type="predicted"/>
<feature type="repeat" description="TPR" evidence="1">
    <location>
        <begin position="229"/>
        <end position="262"/>
    </location>
</feature>
<keyword evidence="1" id="KW-0802">TPR repeat</keyword>
<reference evidence="3 4" key="1">
    <citation type="submission" date="2020-08" db="EMBL/GenBank/DDBJ databases">
        <title>Acidobacteriota in marine sediments use diverse sulfur dissimilation pathways.</title>
        <authorList>
            <person name="Wasmund K."/>
        </authorList>
    </citation>
    <scope>NUCLEOTIDE SEQUENCE [LARGE SCALE GENOMIC DNA]</scope>
    <source>
        <strain evidence="3">MAG AM3-A</strain>
    </source>
</reference>
<dbReference type="PROSITE" id="PS50005">
    <property type="entry name" value="TPR"/>
    <property type="match status" value="1"/>
</dbReference>
<organism evidence="3 4">
    <name type="scientific">Candidatus Sulfomarinibacter kjeldsenii</name>
    <dbReference type="NCBI Taxonomy" id="2885994"/>
    <lineage>
        <taxon>Bacteria</taxon>
        <taxon>Pseudomonadati</taxon>
        <taxon>Acidobacteriota</taxon>
        <taxon>Thermoanaerobaculia</taxon>
        <taxon>Thermoanaerobaculales</taxon>
        <taxon>Candidatus Sulfomarinibacteraceae</taxon>
        <taxon>Candidatus Sulfomarinibacter</taxon>
    </lineage>
</organism>
<dbReference type="Pfam" id="PF06267">
    <property type="entry name" value="DUF1028"/>
    <property type="match status" value="1"/>
</dbReference>
<evidence type="ECO:0000256" key="1">
    <source>
        <dbReference type="PROSITE-ProRule" id="PRU00339"/>
    </source>
</evidence>
<feature type="signal peptide" evidence="2">
    <location>
        <begin position="1"/>
        <end position="19"/>
    </location>
</feature>
<dbReference type="InterPro" id="IPR011990">
    <property type="entry name" value="TPR-like_helical_dom_sf"/>
</dbReference>
<comment type="caution">
    <text evidence="3">The sequence shown here is derived from an EMBL/GenBank/DDBJ whole genome shotgun (WGS) entry which is preliminary data.</text>
</comment>
<gene>
    <name evidence="3" type="ORF">IFJ97_02930</name>
</gene>
<protein>
    <submittedName>
        <fullName evidence="3">DUF1028 domain-containing protein</fullName>
    </submittedName>
</protein>
<dbReference type="Proteomes" id="UP000598633">
    <property type="component" value="Unassembled WGS sequence"/>
</dbReference>
<dbReference type="PANTHER" id="PTHR39328:SF1">
    <property type="entry name" value="BLL2871 PROTEIN"/>
    <property type="match status" value="1"/>
</dbReference>
<dbReference type="InterPro" id="IPR010430">
    <property type="entry name" value="DUF1028"/>
</dbReference>
<name>A0A8J6Y8B4_9BACT</name>